<evidence type="ECO:0000256" key="9">
    <source>
        <dbReference type="ARBA" id="ARBA00043147"/>
    </source>
</evidence>
<dbReference type="SMART" id="SM00363">
    <property type="entry name" value="S4"/>
    <property type="match status" value="1"/>
</dbReference>
<dbReference type="GO" id="GO:0001522">
    <property type="term" value="P:pseudouridine synthesis"/>
    <property type="evidence" value="ECO:0007669"/>
    <property type="project" value="InterPro"/>
</dbReference>
<evidence type="ECO:0000313" key="12">
    <source>
        <dbReference type="EMBL" id="SDK87739.1"/>
    </source>
</evidence>
<dbReference type="EC" id="5.4.99.21" evidence="3"/>
<dbReference type="RefSeq" id="WP_089724981.1">
    <property type="nucleotide sequence ID" value="NZ_FNGI01000001.1"/>
</dbReference>
<accession>A0A1G9FH80</accession>
<evidence type="ECO:0000256" key="1">
    <source>
        <dbReference type="ARBA" id="ARBA00036390"/>
    </source>
</evidence>
<dbReference type="Proteomes" id="UP000198654">
    <property type="component" value="Unassembled WGS sequence"/>
</dbReference>
<comment type="catalytic activity">
    <reaction evidence="1">
        <text>uridine(35) in tRNA(Tyr) = pseudouridine(35) in tRNA(Tyr)</text>
        <dbReference type="Rhea" id="RHEA:60556"/>
        <dbReference type="Rhea" id="RHEA-COMP:15607"/>
        <dbReference type="Rhea" id="RHEA-COMP:15608"/>
        <dbReference type="ChEBI" id="CHEBI:65314"/>
        <dbReference type="ChEBI" id="CHEBI:65315"/>
    </reaction>
</comment>
<dbReference type="InterPro" id="IPR050343">
    <property type="entry name" value="RsuA_PseudoU_synthase"/>
</dbReference>
<dbReference type="AlphaFoldDB" id="A0A1G9FH80"/>
<dbReference type="CDD" id="cd02555">
    <property type="entry name" value="PSSA_1"/>
    <property type="match status" value="1"/>
</dbReference>
<dbReference type="STRING" id="119000.SAMN05661010_00390"/>
<feature type="domain" description="RNA-binding S4" evidence="11">
    <location>
        <begin position="5"/>
        <end position="71"/>
    </location>
</feature>
<dbReference type="OrthoDB" id="9807213at2"/>
<evidence type="ECO:0000259" key="11">
    <source>
        <dbReference type="SMART" id="SM00363"/>
    </source>
</evidence>
<evidence type="ECO:0000256" key="10">
    <source>
        <dbReference type="PROSITE-ProRule" id="PRU00182"/>
    </source>
</evidence>
<keyword evidence="13" id="KW-1185">Reference proteome</keyword>
<dbReference type="SUPFAM" id="SSF55120">
    <property type="entry name" value="Pseudouridine synthase"/>
    <property type="match status" value="1"/>
</dbReference>
<evidence type="ECO:0000256" key="4">
    <source>
        <dbReference type="ARBA" id="ARBA00039989"/>
    </source>
</evidence>
<evidence type="ECO:0000256" key="5">
    <source>
        <dbReference type="ARBA" id="ARBA00041420"/>
    </source>
</evidence>
<comment type="catalytic activity">
    <reaction evidence="2">
        <text>uridine(2604) in 23S rRNA = pseudouridine(2604) in 23S rRNA</text>
        <dbReference type="Rhea" id="RHEA:38875"/>
        <dbReference type="Rhea" id="RHEA-COMP:10093"/>
        <dbReference type="Rhea" id="RHEA-COMP:10094"/>
        <dbReference type="ChEBI" id="CHEBI:65314"/>
        <dbReference type="ChEBI" id="CHEBI:65315"/>
        <dbReference type="EC" id="5.4.99.21"/>
    </reaction>
</comment>
<evidence type="ECO:0000313" key="13">
    <source>
        <dbReference type="Proteomes" id="UP000198654"/>
    </source>
</evidence>
<evidence type="ECO:0000256" key="6">
    <source>
        <dbReference type="ARBA" id="ARBA00041697"/>
    </source>
</evidence>
<dbReference type="GO" id="GO:0003723">
    <property type="term" value="F:RNA binding"/>
    <property type="evidence" value="ECO:0007669"/>
    <property type="project" value="UniProtKB-KW"/>
</dbReference>
<proteinExistence type="predicted"/>
<reference evidence="12 13" key="1">
    <citation type="submission" date="2016-10" db="EMBL/GenBank/DDBJ databases">
        <authorList>
            <person name="de Groot N.N."/>
        </authorList>
    </citation>
    <scope>NUCLEOTIDE SEQUENCE [LARGE SCALE GENOMIC DNA]</scope>
    <source>
        <strain evidence="12 13">DSM 14789</strain>
    </source>
</reference>
<dbReference type="Gene3D" id="3.30.2350.10">
    <property type="entry name" value="Pseudouridine synthase"/>
    <property type="match status" value="1"/>
</dbReference>
<dbReference type="Gene3D" id="3.10.290.10">
    <property type="entry name" value="RNA-binding S4 domain"/>
    <property type="match status" value="1"/>
</dbReference>
<evidence type="ECO:0000256" key="3">
    <source>
        <dbReference type="ARBA" id="ARBA00038922"/>
    </source>
</evidence>
<evidence type="ECO:0000256" key="8">
    <source>
        <dbReference type="ARBA" id="ARBA00042890"/>
    </source>
</evidence>
<dbReference type="InterPro" id="IPR020103">
    <property type="entry name" value="PsdUridine_synth_cat_dom_sf"/>
</dbReference>
<sequence>MSDRVRLSKHLAALLPCSRREAEQYIAGGWVLVDGEVVEEPQFKVDTQAVTLAPGARLEPIVPATILLHLPPGHDNADGDSIAKRLITPASRATNDVSGIRPLKAHFSRLTLAAPLERGASGLSVFTQDHRVIRKLKDDISRIEQEIVVEVSGTPTENGLERLARGVRFEGRILPPAKVSWQNETHLRFALKGLCPGHIALMCQSVGLRMLAMKRLRLGRVPLAKLAPGEWRYLPADKRF</sequence>
<dbReference type="InterPro" id="IPR002942">
    <property type="entry name" value="S4_RNA-bd"/>
</dbReference>
<protein>
    <recommendedName>
        <fullName evidence="4">Dual-specificity RNA pseudouridine synthase RluF</fullName>
        <ecNumber evidence="3">5.4.99.21</ecNumber>
    </recommendedName>
    <alternativeName>
        <fullName evidence="6">23S rRNA pseudouridine(2604) synthase</fullName>
    </alternativeName>
    <alternativeName>
        <fullName evidence="8">Ribosomal large subunit pseudouridine synthase F</fullName>
    </alternativeName>
    <alternativeName>
        <fullName evidence="7">rRNA pseudouridylate synthase F</fullName>
    </alternativeName>
    <alternativeName>
        <fullName evidence="9">rRNA-uridine isomerase F</fullName>
    </alternativeName>
    <alternativeName>
        <fullName evidence="5">tRNA(Tyr) pseudouridine(35) synthase</fullName>
    </alternativeName>
</protein>
<organism evidence="12 13">
    <name type="scientific">Modicisalibacter muralis</name>
    <dbReference type="NCBI Taxonomy" id="119000"/>
    <lineage>
        <taxon>Bacteria</taxon>
        <taxon>Pseudomonadati</taxon>
        <taxon>Pseudomonadota</taxon>
        <taxon>Gammaproteobacteria</taxon>
        <taxon>Oceanospirillales</taxon>
        <taxon>Halomonadaceae</taxon>
        <taxon>Modicisalibacter</taxon>
    </lineage>
</organism>
<name>A0A1G9FH80_9GAMM</name>
<dbReference type="Pfam" id="PF01479">
    <property type="entry name" value="S4"/>
    <property type="match status" value="1"/>
</dbReference>
<dbReference type="PANTHER" id="PTHR47683">
    <property type="entry name" value="PSEUDOURIDINE SYNTHASE FAMILY PROTEIN-RELATED"/>
    <property type="match status" value="1"/>
</dbReference>
<dbReference type="PROSITE" id="PS50889">
    <property type="entry name" value="S4"/>
    <property type="match status" value="1"/>
</dbReference>
<dbReference type="GO" id="GO:0006396">
    <property type="term" value="P:RNA processing"/>
    <property type="evidence" value="ECO:0007669"/>
    <property type="project" value="UniProtKB-ARBA"/>
</dbReference>
<dbReference type="CDD" id="cd00165">
    <property type="entry name" value="S4"/>
    <property type="match status" value="1"/>
</dbReference>
<dbReference type="PANTHER" id="PTHR47683:SF2">
    <property type="entry name" value="RNA-BINDING S4 DOMAIN-CONTAINING PROTEIN"/>
    <property type="match status" value="1"/>
</dbReference>
<dbReference type="SUPFAM" id="SSF55174">
    <property type="entry name" value="Alpha-L RNA-binding motif"/>
    <property type="match status" value="1"/>
</dbReference>
<evidence type="ECO:0000256" key="2">
    <source>
        <dbReference type="ARBA" id="ARBA00036535"/>
    </source>
</evidence>
<dbReference type="InterPro" id="IPR036986">
    <property type="entry name" value="S4_RNA-bd_sf"/>
</dbReference>
<keyword evidence="10" id="KW-0694">RNA-binding</keyword>
<dbReference type="GO" id="GO:0160138">
    <property type="term" value="F:23S rRNA pseudouridine(2604) synthase activity"/>
    <property type="evidence" value="ECO:0007669"/>
    <property type="project" value="UniProtKB-EC"/>
</dbReference>
<gene>
    <name evidence="12" type="ORF">SAMN05661010_00390</name>
</gene>
<dbReference type="EMBL" id="FNGI01000001">
    <property type="protein sequence ID" value="SDK87739.1"/>
    <property type="molecule type" value="Genomic_DNA"/>
</dbReference>
<evidence type="ECO:0000256" key="7">
    <source>
        <dbReference type="ARBA" id="ARBA00042843"/>
    </source>
</evidence>